<keyword evidence="3" id="KW-1185">Reference proteome</keyword>
<protein>
    <submittedName>
        <fullName evidence="2">Uncharacterized protein</fullName>
    </submittedName>
</protein>
<feature type="region of interest" description="Disordered" evidence="1">
    <location>
        <begin position="96"/>
        <end position="137"/>
    </location>
</feature>
<name>A0A7I9YS96_MYCBU</name>
<accession>A0A7I9YS96</accession>
<reference evidence="2 3" key="1">
    <citation type="journal article" date="2019" name="Emerg. Microbes Infect.">
        <title>Comprehensive subspecies identification of 175 nontuberculous mycobacteria species based on 7547 genomic profiles.</title>
        <authorList>
            <person name="Matsumoto Y."/>
            <person name="Kinjo T."/>
            <person name="Motooka D."/>
            <person name="Nabeya D."/>
            <person name="Jung N."/>
            <person name="Uechi K."/>
            <person name="Horii T."/>
            <person name="Iida T."/>
            <person name="Fujita J."/>
            <person name="Nakamura S."/>
        </authorList>
    </citation>
    <scope>NUCLEOTIDE SEQUENCE [LARGE SCALE GENOMIC DNA]</scope>
    <source>
        <strain evidence="2 3">JCM 30725</strain>
    </source>
</reference>
<proteinExistence type="predicted"/>
<sequence>MRRLKELRRAPAKLTIPFPTPPNDMTYFGGVPRGGGHEHVEYAVASRLVANDNWFQRLVGSATMLPTKPPRVDCFPTAEMFGNGGYGPTSLVDAGAPDSRAAAKRNTQPIQHDHEMRSQPGDPRTGTTIRNTSPSRNNFFTIPRVLQAIRQRRFSRSEI</sequence>
<comment type="caution">
    <text evidence="2">The sequence shown here is derived from an EMBL/GenBank/DDBJ whole genome shotgun (WGS) entry which is preliminary data.</text>
</comment>
<dbReference type="RefSeq" id="WP_163714475.1">
    <property type="nucleotide sequence ID" value="NZ_BLKZ01000001.1"/>
</dbReference>
<feature type="compositionally biased region" description="Polar residues" evidence="1">
    <location>
        <begin position="125"/>
        <end position="137"/>
    </location>
</feature>
<gene>
    <name evidence="2" type="ORF">MBOU_34440</name>
</gene>
<evidence type="ECO:0000313" key="3">
    <source>
        <dbReference type="Proteomes" id="UP000465360"/>
    </source>
</evidence>
<evidence type="ECO:0000313" key="2">
    <source>
        <dbReference type="EMBL" id="GFG91402.1"/>
    </source>
</evidence>
<dbReference type="EMBL" id="BLKZ01000001">
    <property type="protein sequence ID" value="GFG91402.1"/>
    <property type="molecule type" value="Genomic_DNA"/>
</dbReference>
<dbReference type="Proteomes" id="UP000465360">
    <property type="component" value="Unassembled WGS sequence"/>
</dbReference>
<dbReference type="AlphaFoldDB" id="A0A7I9YS96"/>
<organism evidence="2 3">
    <name type="scientific">Mycobacterium bourgelatii</name>
    <dbReference type="NCBI Taxonomy" id="1273442"/>
    <lineage>
        <taxon>Bacteria</taxon>
        <taxon>Bacillati</taxon>
        <taxon>Actinomycetota</taxon>
        <taxon>Actinomycetes</taxon>
        <taxon>Mycobacteriales</taxon>
        <taxon>Mycobacteriaceae</taxon>
        <taxon>Mycobacterium</taxon>
    </lineage>
</organism>
<evidence type="ECO:0000256" key="1">
    <source>
        <dbReference type="SAM" id="MobiDB-lite"/>
    </source>
</evidence>